<evidence type="ECO:0000313" key="2">
    <source>
        <dbReference type="EMBL" id="TNY30788.1"/>
    </source>
</evidence>
<dbReference type="OrthoDB" id="7361160at2"/>
<proteinExistence type="predicted"/>
<feature type="transmembrane region" description="Helical" evidence="1">
    <location>
        <begin position="12"/>
        <end position="36"/>
    </location>
</feature>
<keyword evidence="1" id="KW-1133">Transmembrane helix</keyword>
<dbReference type="Pfam" id="PF23858">
    <property type="entry name" value="DUF7220"/>
    <property type="match status" value="1"/>
</dbReference>
<dbReference type="EMBL" id="VFFF01000003">
    <property type="protein sequence ID" value="TNY30788.1"/>
    <property type="molecule type" value="Genomic_DNA"/>
</dbReference>
<feature type="transmembrane region" description="Helical" evidence="1">
    <location>
        <begin position="42"/>
        <end position="61"/>
    </location>
</feature>
<name>A0A5C5G9W4_9RHOB</name>
<keyword evidence="1" id="KW-0472">Membrane</keyword>
<evidence type="ECO:0000256" key="1">
    <source>
        <dbReference type="SAM" id="Phobius"/>
    </source>
</evidence>
<keyword evidence="3" id="KW-1185">Reference proteome</keyword>
<gene>
    <name evidence="2" type="ORF">FHY64_16860</name>
</gene>
<reference evidence="2 3" key="1">
    <citation type="submission" date="2019-06" db="EMBL/GenBank/DDBJ databases">
        <title>Genome of new Rhodobacteraceae sp. SM1903.</title>
        <authorList>
            <person name="Ren X."/>
        </authorList>
    </citation>
    <scope>NUCLEOTIDE SEQUENCE [LARGE SCALE GENOMIC DNA]</scope>
    <source>
        <strain evidence="2 3">SM1903</strain>
    </source>
</reference>
<dbReference type="Proteomes" id="UP000314011">
    <property type="component" value="Unassembled WGS sequence"/>
</dbReference>
<protein>
    <submittedName>
        <fullName evidence="2">Uncharacterized protein</fullName>
    </submittedName>
</protein>
<dbReference type="InterPro" id="IPR055644">
    <property type="entry name" value="DUF7220"/>
</dbReference>
<accession>A0A5C5G9W4</accession>
<keyword evidence="1" id="KW-0812">Transmembrane</keyword>
<organism evidence="2 3">
    <name type="scientific">Pelagovum pacificum</name>
    <dbReference type="NCBI Taxonomy" id="2588711"/>
    <lineage>
        <taxon>Bacteria</taxon>
        <taxon>Pseudomonadati</taxon>
        <taxon>Pseudomonadota</taxon>
        <taxon>Alphaproteobacteria</taxon>
        <taxon>Rhodobacterales</taxon>
        <taxon>Paracoccaceae</taxon>
        <taxon>Pelagovum</taxon>
    </lineage>
</organism>
<dbReference type="RefSeq" id="WP_140196943.1">
    <property type="nucleotide sequence ID" value="NZ_CP065915.1"/>
</dbReference>
<dbReference type="AlphaFoldDB" id="A0A5C5G9W4"/>
<evidence type="ECO:0000313" key="3">
    <source>
        <dbReference type="Proteomes" id="UP000314011"/>
    </source>
</evidence>
<comment type="caution">
    <text evidence="2">The sequence shown here is derived from an EMBL/GenBank/DDBJ whole genome shotgun (WGS) entry which is preliminary data.</text>
</comment>
<sequence length="73" mass="8071">MSQERRMSLVEAIANVVVGYGVALATQFAVFPLVGIEAQHRQMVLTGLAFMAVSLVRSYALRRLFDRWTAKGA</sequence>